<name>A0ABY0DG96_9BRAD</name>
<sequence>MADYRTEFPDFPAADMPAIPEGFADASWRNDACPSFLSEALGMRIWIDYADPQQRDHSDGCRFSLVPDSMDDDITDGIATDDWAAVLAAIEEERAQVADVLDQLEKADGAVLQWQLDHNRRFADAMLKRGLIRSEGDLIIHPKARKVTDLAFTMVQPAEMRVLYTGDNEGPSIMLLSKLIANFNASGGWYAHASEEDMRQELESRGWFEGLHANGHYLVLDLDHVKLEPHPDHPDNQVTR</sequence>
<reference evidence="1 2" key="1">
    <citation type="submission" date="2018-10" db="EMBL/GenBank/DDBJ databases">
        <title>Bradyrhizobium sp. nov., isolated from effective nodules of peanut in China.</title>
        <authorList>
            <person name="Li Y."/>
        </authorList>
    </citation>
    <scope>NUCLEOTIDE SEQUENCE [LARGE SCALE GENOMIC DNA]</scope>
    <source>
        <strain evidence="1 2">CCBAU 51781</strain>
    </source>
</reference>
<protein>
    <submittedName>
        <fullName evidence="1">Uncharacterized protein</fullName>
    </submittedName>
</protein>
<gene>
    <name evidence="1" type="ORF">EAS62_24410</name>
</gene>
<organism evidence="1 2">
    <name type="scientific">Bradyrhizobium zhanjiangense</name>
    <dbReference type="NCBI Taxonomy" id="1325107"/>
    <lineage>
        <taxon>Bacteria</taxon>
        <taxon>Pseudomonadati</taxon>
        <taxon>Pseudomonadota</taxon>
        <taxon>Alphaproteobacteria</taxon>
        <taxon>Hyphomicrobiales</taxon>
        <taxon>Nitrobacteraceae</taxon>
        <taxon>Bradyrhizobium</taxon>
    </lineage>
</organism>
<accession>A0ABY0DG96</accession>
<dbReference type="RefSeq" id="WP_128941097.1">
    <property type="nucleotide sequence ID" value="NZ_RDRA01000014.1"/>
</dbReference>
<evidence type="ECO:0000313" key="1">
    <source>
        <dbReference type="EMBL" id="RXG91626.1"/>
    </source>
</evidence>
<proteinExistence type="predicted"/>
<evidence type="ECO:0000313" key="2">
    <source>
        <dbReference type="Proteomes" id="UP000289946"/>
    </source>
</evidence>
<keyword evidence="2" id="KW-1185">Reference proteome</keyword>
<comment type="caution">
    <text evidence="1">The sequence shown here is derived from an EMBL/GenBank/DDBJ whole genome shotgun (WGS) entry which is preliminary data.</text>
</comment>
<dbReference type="EMBL" id="RDRA01000014">
    <property type="protein sequence ID" value="RXG91626.1"/>
    <property type="molecule type" value="Genomic_DNA"/>
</dbReference>
<dbReference type="Proteomes" id="UP000289946">
    <property type="component" value="Unassembled WGS sequence"/>
</dbReference>